<feature type="compositionally biased region" description="Polar residues" evidence="1">
    <location>
        <begin position="85"/>
        <end position="95"/>
    </location>
</feature>
<feature type="region of interest" description="Disordered" evidence="1">
    <location>
        <begin position="82"/>
        <end position="137"/>
    </location>
</feature>
<keyword evidence="3" id="KW-0418">Kinase</keyword>
<dbReference type="InterPro" id="IPR013761">
    <property type="entry name" value="SAM/pointed_sf"/>
</dbReference>
<feature type="non-terminal residue" evidence="3">
    <location>
        <position position="1"/>
    </location>
</feature>
<dbReference type="Proteomes" id="UP000001555">
    <property type="component" value="Unassembled WGS sequence"/>
</dbReference>
<dbReference type="FunFam" id="1.10.150.50:FF:000021">
    <property type="entry name" value="Diacylglycerol kinase"/>
    <property type="match status" value="1"/>
</dbReference>
<evidence type="ECO:0000313" key="4">
    <source>
        <dbReference type="EnsemblMetazoa" id="ISCW015866-PA"/>
    </source>
</evidence>
<sequence length="277" mass="30363">TQVRQQVCDLVASVRQLCQETKIFISEKLEEAKLRPDLEEKLVSGTNALEEELRKCFDLQGPTGDDEEHKRPRSLFKLKFKRTKATTSQPVKTEPSSSISSSGGGTTDDGSGGLLPHCRGGGSRCNTPTSVEGSPDKGAAVTHWTAEEVAAWLAEIHMREYRDNFLRHDIRGAELLSLERRDLKELGLTKVGHIKRILQAIADMRLSTSSPGAHAHSTAKNQTPCRPSFLTWAPTLAISQELGLTKVGHIKRILQAIADMRLSTSSPGAHAHSTDKK</sequence>
<dbReference type="OrthoDB" id="6487992at2759"/>
<evidence type="ECO:0000256" key="1">
    <source>
        <dbReference type="SAM" id="MobiDB-lite"/>
    </source>
</evidence>
<keyword evidence="3" id="KW-0808">Transferase</keyword>
<dbReference type="EnsemblMetazoa" id="ISCW015866-RA">
    <property type="protein sequence ID" value="ISCW015866-PA"/>
    <property type="gene ID" value="ISCW015866"/>
</dbReference>
<dbReference type="AlphaFoldDB" id="B7P5C6"/>
<reference evidence="3 5" key="1">
    <citation type="submission" date="2008-03" db="EMBL/GenBank/DDBJ databases">
        <title>Annotation of Ixodes scapularis.</title>
        <authorList>
            <consortium name="Ixodes scapularis Genome Project Consortium"/>
            <person name="Caler E."/>
            <person name="Hannick L.I."/>
            <person name="Bidwell S."/>
            <person name="Joardar V."/>
            <person name="Thiagarajan M."/>
            <person name="Amedeo P."/>
            <person name="Galinsky K.J."/>
            <person name="Schobel S."/>
            <person name="Inman J."/>
            <person name="Hostetler J."/>
            <person name="Miller J."/>
            <person name="Hammond M."/>
            <person name="Megy K."/>
            <person name="Lawson D."/>
            <person name="Kodira C."/>
            <person name="Sutton G."/>
            <person name="Meyer J."/>
            <person name="Hill C.A."/>
            <person name="Birren B."/>
            <person name="Nene V."/>
            <person name="Collins F."/>
            <person name="Alarcon-Chaidez F."/>
            <person name="Wikel S."/>
            <person name="Strausberg R."/>
        </authorList>
    </citation>
    <scope>NUCLEOTIDE SEQUENCE [LARGE SCALE GENOMIC DNA]</scope>
    <source>
        <strain evidence="5">Wikel</strain>
        <strain evidence="3">Wikel colony</strain>
    </source>
</reference>
<dbReference type="InterPro" id="IPR054474">
    <property type="entry name" value="DGKD_4H"/>
</dbReference>
<gene>
    <name evidence="3" type="ORF">IscW_ISCW015866</name>
</gene>
<name>B7P5C6_IXOSC</name>
<dbReference type="Gene3D" id="1.10.150.50">
    <property type="entry name" value="Transcription Factor, Ets-1"/>
    <property type="match status" value="1"/>
</dbReference>
<dbReference type="EMBL" id="ABJB011088271">
    <property type="status" value="NOT_ANNOTATED_CDS"/>
    <property type="molecule type" value="Genomic_DNA"/>
</dbReference>
<feature type="compositionally biased region" description="Gly residues" evidence="1">
    <location>
        <begin position="102"/>
        <end position="123"/>
    </location>
</feature>
<dbReference type="SUPFAM" id="SSF47769">
    <property type="entry name" value="SAM/Pointed domain"/>
    <property type="match status" value="1"/>
</dbReference>
<dbReference type="PANTHER" id="PTHR24135">
    <property type="entry name" value="SH3 AND MULTIPLE ANKYRIN REPEAT DOMAINS PROTEIN"/>
    <property type="match status" value="1"/>
</dbReference>
<reference evidence="4" key="2">
    <citation type="submission" date="2020-05" db="UniProtKB">
        <authorList>
            <consortium name="EnsemblMetazoa"/>
        </authorList>
    </citation>
    <scope>IDENTIFICATION</scope>
    <source>
        <strain evidence="4">wikel</strain>
    </source>
</reference>
<dbReference type="VEuPathDB" id="VectorBase:ISCW015866"/>
<dbReference type="EMBL" id="ABJB010723170">
    <property type="status" value="NOT_ANNOTATED_CDS"/>
    <property type="molecule type" value="Genomic_DNA"/>
</dbReference>
<dbReference type="VEuPathDB" id="VectorBase:ISCP_026369"/>
<accession>B7P5C6</accession>
<dbReference type="EMBL" id="DS640098">
    <property type="protein sequence ID" value="EEC01798.1"/>
    <property type="molecule type" value="Genomic_DNA"/>
</dbReference>
<dbReference type="EMBL" id="ABJB010738015">
    <property type="status" value="NOT_ANNOTATED_CDS"/>
    <property type="molecule type" value="Genomic_DNA"/>
</dbReference>
<dbReference type="CDD" id="cd09507">
    <property type="entry name" value="SAM_DGK-delta-eta"/>
    <property type="match status" value="1"/>
</dbReference>
<dbReference type="GO" id="GO:0016301">
    <property type="term" value="F:kinase activity"/>
    <property type="evidence" value="ECO:0007669"/>
    <property type="project" value="UniProtKB-KW"/>
</dbReference>
<evidence type="ECO:0000259" key="2">
    <source>
        <dbReference type="PROSITE" id="PS50105"/>
    </source>
</evidence>
<evidence type="ECO:0000313" key="5">
    <source>
        <dbReference type="Proteomes" id="UP000001555"/>
    </source>
</evidence>
<dbReference type="InterPro" id="IPR001660">
    <property type="entry name" value="SAM"/>
</dbReference>
<protein>
    <submittedName>
        <fullName evidence="3 4">Diacylglycerol kinase, putative</fullName>
    </submittedName>
</protein>
<dbReference type="Pfam" id="PF07647">
    <property type="entry name" value="SAM_2"/>
    <property type="match status" value="1"/>
</dbReference>
<dbReference type="PANTHER" id="PTHR24135:SF28">
    <property type="entry name" value="LD13733P"/>
    <property type="match status" value="1"/>
</dbReference>
<dbReference type="PaxDb" id="6945-B7P5C6"/>
<keyword evidence="5" id="KW-1185">Reference proteome</keyword>
<dbReference type="VEuPathDB" id="VectorBase:ISCI015866"/>
<dbReference type="EMBL" id="ABJB010371098">
    <property type="status" value="NOT_ANNOTATED_CDS"/>
    <property type="molecule type" value="Genomic_DNA"/>
</dbReference>
<proteinExistence type="predicted"/>
<dbReference type="SMART" id="SM00454">
    <property type="entry name" value="SAM"/>
    <property type="match status" value="1"/>
</dbReference>
<dbReference type="HOGENOM" id="CLU_1006736_0_0_1"/>
<dbReference type="InterPro" id="IPR051569">
    <property type="entry name" value="SHANK"/>
</dbReference>
<dbReference type="Pfam" id="PF22944">
    <property type="entry name" value="DGKD_4H"/>
    <property type="match status" value="1"/>
</dbReference>
<organism>
    <name type="scientific">Ixodes scapularis</name>
    <name type="common">Black-legged tick</name>
    <name type="synonym">Deer tick</name>
    <dbReference type="NCBI Taxonomy" id="6945"/>
    <lineage>
        <taxon>Eukaryota</taxon>
        <taxon>Metazoa</taxon>
        <taxon>Ecdysozoa</taxon>
        <taxon>Arthropoda</taxon>
        <taxon>Chelicerata</taxon>
        <taxon>Arachnida</taxon>
        <taxon>Acari</taxon>
        <taxon>Parasitiformes</taxon>
        <taxon>Ixodida</taxon>
        <taxon>Ixodoidea</taxon>
        <taxon>Ixodidae</taxon>
        <taxon>Ixodinae</taxon>
        <taxon>Ixodes</taxon>
    </lineage>
</organism>
<feature type="domain" description="SAM" evidence="2">
    <location>
        <begin position="144"/>
        <end position="207"/>
    </location>
</feature>
<evidence type="ECO:0000313" key="3">
    <source>
        <dbReference type="EMBL" id="EEC01798.1"/>
    </source>
</evidence>
<dbReference type="PROSITE" id="PS50105">
    <property type="entry name" value="SAM_DOMAIN"/>
    <property type="match status" value="1"/>
</dbReference>
<dbReference type="STRING" id="6945.B7P5C6"/>